<protein>
    <recommendedName>
        <fullName evidence="3">Lipoprotein</fullName>
    </recommendedName>
</protein>
<evidence type="ECO:0000313" key="2">
    <source>
        <dbReference type="Proteomes" id="UP001597532"/>
    </source>
</evidence>
<evidence type="ECO:0000313" key="1">
    <source>
        <dbReference type="EMBL" id="MFD2790584.1"/>
    </source>
</evidence>
<reference evidence="2" key="1">
    <citation type="journal article" date="2019" name="Int. J. Syst. Evol. Microbiol.">
        <title>The Global Catalogue of Microorganisms (GCM) 10K type strain sequencing project: providing services to taxonomists for standard genome sequencing and annotation.</title>
        <authorList>
            <consortium name="The Broad Institute Genomics Platform"/>
            <consortium name="The Broad Institute Genome Sequencing Center for Infectious Disease"/>
            <person name="Wu L."/>
            <person name="Ma J."/>
        </authorList>
    </citation>
    <scope>NUCLEOTIDE SEQUENCE [LARGE SCALE GENOMIC DNA]</scope>
    <source>
        <strain evidence="2">KCTC 52924</strain>
    </source>
</reference>
<accession>A0ABW5VFW8</accession>
<evidence type="ECO:0008006" key="3">
    <source>
        <dbReference type="Google" id="ProtNLM"/>
    </source>
</evidence>
<sequence length="155" mass="17566">MRSILWLILIIGISCSGQKKASSKKGDFVISDSTKLRLVMQELYSNVETPIFKVITDEKALKKVFLQINRTRKPGISIPKVDFTKEALLFYAAGITDGVRSFELFVWEESYDSIKIDVKNSPTSAKIAFLTNTTPFCMYSILRTNKEIVWVGDND</sequence>
<comment type="caution">
    <text evidence="1">The sequence shown here is derived from an EMBL/GenBank/DDBJ whole genome shotgun (WGS) entry which is preliminary data.</text>
</comment>
<dbReference type="PROSITE" id="PS51257">
    <property type="entry name" value="PROKAR_LIPOPROTEIN"/>
    <property type="match status" value="1"/>
</dbReference>
<organism evidence="1 2">
    <name type="scientific">Arenibacter antarcticus</name>
    <dbReference type="NCBI Taxonomy" id="2040469"/>
    <lineage>
        <taxon>Bacteria</taxon>
        <taxon>Pseudomonadati</taxon>
        <taxon>Bacteroidota</taxon>
        <taxon>Flavobacteriia</taxon>
        <taxon>Flavobacteriales</taxon>
        <taxon>Flavobacteriaceae</taxon>
        <taxon>Arenibacter</taxon>
    </lineage>
</organism>
<keyword evidence="2" id="KW-1185">Reference proteome</keyword>
<dbReference type="Proteomes" id="UP001597532">
    <property type="component" value="Unassembled WGS sequence"/>
</dbReference>
<gene>
    <name evidence="1" type="ORF">ACFS1K_12495</name>
</gene>
<dbReference type="RefSeq" id="WP_251806711.1">
    <property type="nucleotide sequence ID" value="NZ_CP166679.1"/>
</dbReference>
<proteinExistence type="predicted"/>
<name>A0ABW5VFW8_9FLAO</name>
<dbReference type="EMBL" id="JBHUOK010000030">
    <property type="protein sequence ID" value="MFD2790584.1"/>
    <property type="molecule type" value="Genomic_DNA"/>
</dbReference>